<dbReference type="EMBL" id="SRYW01000022">
    <property type="protein sequence ID" value="TGY31882.1"/>
    <property type="molecule type" value="Genomic_DNA"/>
</dbReference>
<dbReference type="PROSITE" id="PS00041">
    <property type="entry name" value="HTH_ARAC_FAMILY_1"/>
    <property type="match status" value="1"/>
</dbReference>
<proteinExistence type="predicted"/>
<dbReference type="SUPFAM" id="SSF46689">
    <property type="entry name" value="Homeodomain-like"/>
    <property type="match status" value="1"/>
</dbReference>
<dbReference type="RefSeq" id="WP_037590807.1">
    <property type="nucleotide sequence ID" value="NZ_SRYW01000022.1"/>
</dbReference>
<dbReference type="InterPro" id="IPR009057">
    <property type="entry name" value="Homeodomain-like_sf"/>
</dbReference>
<gene>
    <name evidence="5" type="ORF">E5352_17925</name>
</gene>
<dbReference type="SMART" id="SM00342">
    <property type="entry name" value="HTH_ARAC"/>
    <property type="match status" value="1"/>
</dbReference>
<dbReference type="PANTHER" id="PTHR46796">
    <property type="entry name" value="HTH-TYPE TRANSCRIPTIONAL ACTIVATOR RHAS-RELATED"/>
    <property type="match status" value="1"/>
</dbReference>
<name>A0A4S2CU27_STEMA</name>
<keyword evidence="1" id="KW-0805">Transcription regulation</keyword>
<comment type="caution">
    <text evidence="5">The sequence shown here is derived from an EMBL/GenBank/DDBJ whole genome shotgun (WGS) entry which is preliminary data.</text>
</comment>
<keyword evidence="3" id="KW-0804">Transcription</keyword>
<sequence>MQTINWADRGQNLTIDLQSDITRGCIGVSRMSSVQVGSGAFTLWLQVRGCSRMESSEGRFHLHAGHWIVLDRNSQPRLQADRRGLCIGVALQGNALELLNADACRLYPGCGAMTRCDLQIAIRLWRQLVRRPAHDRVSGDAMLRALLRHVVHLQRSMGLQEDRCPGRSLHRRRHVLGRLCRAHLTLQGNVDRVVSIGELAELSSLSYWYFSKAYQGVFGESPQAAGVRLRMERAAELLLDSDLIVGEVGAACGFESGCSFARAFRAHFGVTASAYRCQMRALRTKAQVAHIHRASRTG</sequence>
<dbReference type="PANTHER" id="PTHR46796:SF7">
    <property type="entry name" value="ARAC FAMILY TRANSCRIPTIONAL REGULATOR"/>
    <property type="match status" value="1"/>
</dbReference>
<dbReference type="InterPro" id="IPR050204">
    <property type="entry name" value="AraC_XylS_family_regulators"/>
</dbReference>
<evidence type="ECO:0000313" key="6">
    <source>
        <dbReference type="Proteomes" id="UP000306631"/>
    </source>
</evidence>
<dbReference type="InterPro" id="IPR018062">
    <property type="entry name" value="HTH_AraC-typ_CS"/>
</dbReference>
<organism evidence="5 6">
    <name type="scientific">Stenotrophomonas maltophilia</name>
    <name type="common">Pseudomonas maltophilia</name>
    <name type="synonym">Xanthomonas maltophilia</name>
    <dbReference type="NCBI Taxonomy" id="40324"/>
    <lineage>
        <taxon>Bacteria</taxon>
        <taxon>Pseudomonadati</taxon>
        <taxon>Pseudomonadota</taxon>
        <taxon>Gammaproteobacteria</taxon>
        <taxon>Lysobacterales</taxon>
        <taxon>Lysobacteraceae</taxon>
        <taxon>Stenotrophomonas</taxon>
        <taxon>Stenotrophomonas maltophilia group</taxon>
    </lineage>
</organism>
<reference evidence="5 6" key="1">
    <citation type="submission" date="2019-04" db="EMBL/GenBank/DDBJ databases">
        <title>Microbes associate with the intestines of laboratory mice.</title>
        <authorList>
            <person name="Navarre W."/>
            <person name="Wong E."/>
            <person name="Huang K."/>
            <person name="Tropini C."/>
            <person name="Ng K."/>
            <person name="Yu B."/>
        </authorList>
    </citation>
    <scope>NUCLEOTIDE SEQUENCE [LARGE SCALE GENOMIC DNA]</scope>
    <source>
        <strain evidence="5 6">NM62_B4-13</strain>
    </source>
</reference>
<dbReference type="OrthoDB" id="6053579at2"/>
<dbReference type="PROSITE" id="PS01124">
    <property type="entry name" value="HTH_ARAC_FAMILY_2"/>
    <property type="match status" value="1"/>
</dbReference>
<dbReference type="Proteomes" id="UP000306631">
    <property type="component" value="Unassembled WGS sequence"/>
</dbReference>
<dbReference type="GO" id="GO:0003700">
    <property type="term" value="F:DNA-binding transcription factor activity"/>
    <property type="evidence" value="ECO:0007669"/>
    <property type="project" value="InterPro"/>
</dbReference>
<evidence type="ECO:0000313" key="5">
    <source>
        <dbReference type="EMBL" id="TGY31882.1"/>
    </source>
</evidence>
<protein>
    <submittedName>
        <fullName evidence="5">AraC family transcriptional regulator</fullName>
    </submittedName>
</protein>
<dbReference type="GO" id="GO:0043565">
    <property type="term" value="F:sequence-specific DNA binding"/>
    <property type="evidence" value="ECO:0007669"/>
    <property type="project" value="InterPro"/>
</dbReference>
<keyword evidence="2" id="KW-0238">DNA-binding</keyword>
<evidence type="ECO:0000256" key="2">
    <source>
        <dbReference type="ARBA" id="ARBA00023125"/>
    </source>
</evidence>
<dbReference type="Gene3D" id="1.10.10.60">
    <property type="entry name" value="Homeodomain-like"/>
    <property type="match status" value="2"/>
</dbReference>
<dbReference type="Pfam" id="PF12833">
    <property type="entry name" value="HTH_18"/>
    <property type="match status" value="1"/>
</dbReference>
<dbReference type="AlphaFoldDB" id="A0A4S2CU27"/>
<evidence type="ECO:0000256" key="1">
    <source>
        <dbReference type="ARBA" id="ARBA00023015"/>
    </source>
</evidence>
<feature type="domain" description="HTH araC/xylS-type" evidence="4">
    <location>
        <begin position="180"/>
        <end position="278"/>
    </location>
</feature>
<dbReference type="InterPro" id="IPR018060">
    <property type="entry name" value="HTH_AraC"/>
</dbReference>
<evidence type="ECO:0000256" key="3">
    <source>
        <dbReference type="ARBA" id="ARBA00023163"/>
    </source>
</evidence>
<accession>A0A4S2CU27</accession>
<evidence type="ECO:0000259" key="4">
    <source>
        <dbReference type="PROSITE" id="PS01124"/>
    </source>
</evidence>